<name>A7HUB8_PARL1</name>
<dbReference type="GO" id="GO:0005975">
    <property type="term" value="P:carbohydrate metabolic process"/>
    <property type="evidence" value="ECO:0007669"/>
    <property type="project" value="InterPro"/>
</dbReference>
<dbReference type="InterPro" id="IPR014718">
    <property type="entry name" value="GH-type_carb-bd"/>
</dbReference>
<gene>
    <name evidence="2" type="ordered locus">Plav_1886</name>
</gene>
<evidence type="ECO:0000313" key="2">
    <source>
        <dbReference type="EMBL" id="ABS63501.1"/>
    </source>
</evidence>
<dbReference type="InterPro" id="IPR008183">
    <property type="entry name" value="Aldose_1/G6P_1-epimerase"/>
</dbReference>
<feature type="region of interest" description="Disordered" evidence="1">
    <location>
        <begin position="1"/>
        <end position="23"/>
    </location>
</feature>
<dbReference type="GO" id="GO:0016853">
    <property type="term" value="F:isomerase activity"/>
    <property type="evidence" value="ECO:0007669"/>
    <property type="project" value="InterPro"/>
</dbReference>
<dbReference type="CDD" id="cd09021">
    <property type="entry name" value="Aldose_epim_Ec_YphB"/>
    <property type="match status" value="1"/>
</dbReference>
<dbReference type="KEGG" id="pla:Plav_1886"/>
<feature type="compositionally biased region" description="Low complexity" evidence="1">
    <location>
        <begin position="8"/>
        <end position="23"/>
    </location>
</feature>
<dbReference type="AlphaFoldDB" id="A7HUB8"/>
<evidence type="ECO:0000313" key="3">
    <source>
        <dbReference type="Proteomes" id="UP000006377"/>
    </source>
</evidence>
<reference evidence="2 3" key="1">
    <citation type="journal article" date="2011" name="Stand. Genomic Sci.">
        <title>Complete genome sequence of Parvibaculum lavamentivorans type strain (DS-1(T)).</title>
        <authorList>
            <person name="Schleheck D."/>
            <person name="Weiss M."/>
            <person name="Pitluck S."/>
            <person name="Bruce D."/>
            <person name="Land M.L."/>
            <person name="Han S."/>
            <person name="Saunders E."/>
            <person name="Tapia R."/>
            <person name="Detter C."/>
            <person name="Brettin T."/>
            <person name="Han J."/>
            <person name="Woyke T."/>
            <person name="Goodwin L."/>
            <person name="Pennacchio L."/>
            <person name="Nolan M."/>
            <person name="Cook A.M."/>
            <person name="Kjelleberg S."/>
            <person name="Thomas T."/>
        </authorList>
    </citation>
    <scope>NUCLEOTIDE SEQUENCE [LARGE SCALE GENOMIC DNA]</scope>
    <source>
        <strain evidence="3">DS-1 / DSM 13023 / NCIMB 13966</strain>
    </source>
</reference>
<dbReference type="GO" id="GO:0030246">
    <property type="term" value="F:carbohydrate binding"/>
    <property type="evidence" value="ECO:0007669"/>
    <property type="project" value="InterPro"/>
</dbReference>
<evidence type="ECO:0000256" key="1">
    <source>
        <dbReference type="SAM" id="MobiDB-lite"/>
    </source>
</evidence>
<organism evidence="2 3">
    <name type="scientific">Parvibaculum lavamentivorans (strain DS-1 / DSM 13023 / NCIMB 13966)</name>
    <dbReference type="NCBI Taxonomy" id="402881"/>
    <lineage>
        <taxon>Bacteria</taxon>
        <taxon>Pseudomonadati</taxon>
        <taxon>Pseudomonadota</taxon>
        <taxon>Alphaproteobacteria</taxon>
        <taxon>Hyphomicrobiales</taxon>
        <taxon>Parvibaculaceae</taxon>
        <taxon>Parvibaculum</taxon>
    </lineage>
</organism>
<proteinExistence type="predicted"/>
<dbReference type="Gene3D" id="2.70.98.10">
    <property type="match status" value="1"/>
</dbReference>
<dbReference type="InterPro" id="IPR011013">
    <property type="entry name" value="Gal_mutarotase_sf_dom"/>
</dbReference>
<keyword evidence="3" id="KW-1185">Reference proteome</keyword>
<dbReference type="Proteomes" id="UP000006377">
    <property type="component" value="Chromosome"/>
</dbReference>
<accession>A7HUB8</accession>
<dbReference type="eggNOG" id="COG2017">
    <property type="taxonomic scope" value="Bacteria"/>
</dbReference>
<sequence>MYLPAVHRTGCGSRTSTSQTTTREAGTLAAANHCFARAVPELLPVATAAIGGLARAVRQCRLRNQADRNAACLLFEQTPIPDADFMLTLAHSRLEAVLAPETGGCIARFSLRHDGGIQQLLRPLAHDHASPGPLDMACYPLVPFSGRITNGRFRFGAEDVALPPDPICVPHAIHGRGWRAPWEVLEASANTARLRFVHKPEDAGGWSWPWSFETEQHFSLGLEGLSVAMRLTNLSSAPMPGGLGLHPFFNGRASARLQARLPEVWESGPDGTPTGLAPVPEKWRFDEPRDMKDVDVDHCFSRSEGRFRVDWTDRPFALRIEATGAPHAIVYAPPGEDFFCAEPVSHAPDAVNRPEREDVTGLRTLVPGETMELLCRFLVEEA</sequence>
<protein>
    <submittedName>
        <fullName evidence="2">Aldose 1-epimerase</fullName>
    </submittedName>
</protein>
<dbReference type="Pfam" id="PF01263">
    <property type="entry name" value="Aldose_epim"/>
    <property type="match status" value="1"/>
</dbReference>
<dbReference type="SUPFAM" id="SSF74650">
    <property type="entry name" value="Galactose mutarotase-like"/>
    <property type="match status" value="1"/>
</dbReference>
<dbReference type="HOGENOM" id="CLU_052486_0_0_5"/>
<dbReference type="EMBL" id="CP000774">
    <property type="protein sequence ID" value="ABS63501.1"/>
    <property type="molecule type" value="Genomic_DNA"/>
</dbReference>
<dbReference type="STRING" id="402881.Plav_1886"/>